<keyword evidence="3" id="KW-0170">Cobalt</keyword>
<evidence type="ECO:0000259" key="4">
    <source>
        <dbReference type="PROSITE" id="PS51332"/>
    </source>
</evidence>
<accession>X0Y7I6</accession>
<dbReference type="PANTHER" id="PTHR45833">
    <property type="entry name" value="METHIONINE SYNTHASE"/>
    <property type="match status" value="1"/>
</dbReference>
<dbReference type="InterPro" id="IPR036594">
    <property type="entry name" value="Meth_synthase_dom"/>
</dbReference>
<dbReference type="SUPFAM" id="SSF47644">
    <property type="entry name" value="Methionine synthase domain"/>
    <property type="match status" value="1"/>
</dbReference>
<dbReference type="GO" id="GO:0008705">
    <property type="term" value="F:methionine synthase activity"/>
    <property type="evidence" value="ECO:0007669"/>
    <property type="project" value="TreeGrafter"/>
</dbReference>
<dbReference type="InterPro" id="IPR050554">
    <property type="entry name" value="Met_Synthase/Corrinoid"/>
</dbReference>
<evidence type="ECO:0000259" key="5">
    <source>
        <dbReference type="PROSITE" id="PS51337"/>
    </source>
</evidence>
<feature type="non-terminal residue" evidence="6">
    <location>
        <position position="206"/>
    </location>
</feature>
<proteinExistence type="inferred from homology"/>
<dbReference type="SUPFAM" id="SSF52242">
    <property type="entry name" value="Cobalamin (vitamin B12)-binding domain"/>
    <property type="match status" value="1"/>
</dbReference>
<reference evidence="6" key="1">
    <citation type="journal article" date="2014" name="Front. Microbiol.">
        <title>High frequency of phylogenetically diverse reductive dehalogenase-homologous genes in deep subseafloor sedimentary metagenomes.</title>
        <authorList>
            <person name="Kawai M."/>
            <person name="Futagami T."/>
            <person name="Toyoda A."/>
            <person name="Takaki Y."/>
            <person name="Nishi S."/>
            <person name="Hori S."/>
            <person name="Arai W."/>
            <person name="Tsubouchi T."/>
            <person name="Morono Y."/>
            <person name="Uchiyama I."/>
            <person name="Ito T."/>
            <person name="Fujiyama A."/>
            <person name="Inagaki F."/>
            <person name="Takami H."/>
        </authorList>
    </citation>
    <scope>NUCLEOTIDE SEQUENCE</scope>
    <source>
        <strain evidence="6">Expedition CK06-06</strain>
    </source>
</reference>
<dbReference type="AlphaFoldDB" id="X0Y7I6"/>
<comment type="similarity">
    <text evidence="1">Belongs to the methylamine corrinoid protein family.</text>
</comment>
<dbReference type="GO" id="GO:0005829">
    <property type="term" value="C:cytosol"/>
    <property type="evidence" value="ECO:0007669"/>
    <property type="project" value="TreeGrafter"/>
</dbReference>
<gene>
    <name evidence="6" type="ORF">S01H1_66720</name>
</gene>
<dbReference type="GO" id="GO:0050667">
    <property type="term" value="P:homocysteine metabolic process"/>
    <property type="evidence" value="ECO:0007669"/>
    <property type="project" value="TreeGrafter"/>
</dbReference>
<dbReference type="FunFam" id="3.40.50.280:FF:000003">
    <property type="entry name" value="Dimethylamine methyltransferase corrinoid protein"/>
    <property type="match status" value="1"/>
</dbReference>
<organism evidence="6">
    <name type="scientific">marine sediment metagenome</name>
    <dbReference type="NCBI Taxonomy" id="412755"/>
    <lineage>
        <taxon>unclassified sequences</taxon>
        <taxon>metagenomes</taxon>
        <taxon>ecological metagenomes</taxon>
    </lineage>
</organism>
<dbReference type="PROSITE" id="PS51337">
    <property type="entry name" value="B12_BINDING_NTER"/>
    <property type="match status" value="1"/>
</dbReference>
<evidence type="ECO:0000256" key="1">
    <source>
        <dbReference type="ARBA" id="ARBA00010854"/>
    </source>
</evidence>
<dbReference type="Gene3D" id="1.10.1240.10">
    <property type="entry name" value="Methionine synthase domain"/>
    <property type="match status" value="1"/>
</dbReference>
<protein>
    <recommendedName>
        <fullName evidence="7">B12-binding domain-containing protein</fullName>
    </recommendedName>
</protein>
<evidence type="ECO:0000256" key="2">
    <source>
        <dbReference type="ARBA" id="ARBA00022723"/>
    </source>
</evidence>
<dbReference type="PANTHER" id="PTHR45833:SF1">
    <property type="entry name" value="METHIONINE SYNTHASE"/>
    <property type="match status" value="1"/>
</dbReference>
<dbReference type="EMBL" id="BARS01044130">
    <property type="protein sequence ID" value="GAG32846.1"/>
    <property type="molecule type" value="Genomic_DNA"/>
</dbReference>
<keyword evidence="2" id="KW-0479">Metal-binding</keyword>
<feature type="domain" description="B12-binding" evidence="4">
    <location>
        <begin position="88"/>
        <end position="206"/>
    </location>
</feature>
<dbReference type="CDD" id="cd02070">
    <property type="entry name" value="corrinoid_protein_B12-BD"/>
    <property type="match status" value="1"/>
</dbReference>
<dbReference type="PROSITE" id="PS51332">
    <property type="entry name" value="B12_BINDING"/>
    <property type="match status" value="1"/>
</dbReference>
<dbReference type="GO" id="GO:0031419">
    <property type="term" value="F:cobalamin binding"/>
    <property type="evidence" value="ECO:0007669"/>
    <property type="project" value="InterPro"/>
</dbReference>
<name>X0Y7I6_9ZZZZ</name>
<dbReference type="InterPro" id="IPR003759">
    <property type="entry name" value="Cbl-bd_cap"/>
</dbReference>
<dbReference type="Pfam" id="PF02607">
    <property type="entry name" value="B12-binding_2"/>
    <property type="match status" value="1"/>
</dbReference>
<sequence length="206" mass="21902">MDLLAEISNNLLNGEDEKVAELTQAAIDQGLPPKRILDDGLIAGMDIVGQRFKAHEIYLPEVLLAARAMYAGMDRLKPLLLKEGIPSIGKVVLGSVQGDLHDIGKNLIGIMLKGAGFEVIDLGTDVPPERFVETAREHDAAVIGMSALLTTTMPAMKNVVDLLNEQGLAGKVKTIIGGAPVSSQFAREIGADAHGYDAANAVERVR</sequence>
<comment type="caution">
    <text evidence="6">The sequence shown here is derived from an EMBL/GenBank/DDBJ whole genome shotgun (WGS) entry which is preliminary data.</text>
</comment>
<dbReference type="InterPro" id="IPR006158">
    <property type="entry name" value="Cobalamin-bd"/>
</dbReference>
<dbReference type="Gene3D" id="3.40.50.280">
    <property type="entry name" value="Cobalamin-binding domain"/>
    <property type="match status" value="1"/>
</dbReference>
<dbReference type="Pfam" id="PF02310">
    <property type="entry name" value="B12-binding"/>
    <property type="match status" value="1"/>
</dbReference>
<dbReference type="GO" id="GO:0046653">
    <property type="term" value="P:tetrahydrofolate metabolic process"/>
    <property type="evidence" value="ECO:0007669"/>
    <property type="project" value="TreeGrafter"/>
</dbReference>
<dbReference type="GO" id="GO:0046872">
    <property type="term" value="F:metal ion binding"/>
    <property type="evidence" value="ECO:0007669"/>
    <property type="project" value="UniProtKB-KW"/>
</dbReference>
<evidence type="ECO:0000313" key="6">
    <source>
        <dbReference type="EMBL" id="GAG32846.1"/>
    </source>
</evidence>
<dbReference type="InterPro" id="IPR036724">
    <property type="entry name" value="Cobalamin-bd_sf"/>
</dbReference>
<evidence type="ECO:0000256" key="3">
    <source>
        <dbReference type="ARBA" id="ARBA00023285"/>
    </source>
</evidence>
<dbReference type="SMART" id="SM01018">
    <property type="entry name" value="B12-binding_2"/>
    <property type="match status" value="1"/>
</dbReference>
<feature type="domain" description="B12-binding N-terminal" evidence="5">
    <location>
        <begin position="1"/>
        <end position="88"/>
    </location>
</feature>
<evidence type="ECO:0008006" key="7">
    <source>
        <dbReference type="Google" id="ProtNLM"/>
    </source>
</evidence>